<dbReference type="Proteomes" id="UP000708148">
    <property type="component" value="Unassembled WGS sequence"/>
</dbReference>
<protein>
    <submittedName>
        <fullName evidence="1">Uncharacterized protein</fullName>
    </submittedName>
</protein>
<dbReference type="EMBL" id="CAJHUC010001710">
    <property type="protein sequence ID" value="CAD7702096.1"/>
    <property type="molecule type" value="Genomic_DNA"/>
</dbReference>
<accession>A0A8S1JEB4</accession>
<reference evidence="1" key="1">
    <citation type="submission" date="2020-12" db="EMBL/GenBank/DDBJ databases">
        <authorList>
            <person name="Iha C."/>
        </authorList>
    </citation>
    <scope>NUCLEOTIDE SEQUENCE</scope>
</reference>
<sequence>MGGTISIRNDTPFVMQVSLDQVGPLYYSNKVQPGQTFFRKTGSVHFTVKCRWYQGKDISDWSVAAPILYTTVGAVTLAAFGAVAAAAVAGAAAAEAGVVAAGGAAAAGAAEVAAVDVGAAVAGGMAGGVVGAGATAGIVGANPSEGLCTTRLGEQTLHWVDGDRRMNAASSLKACVREHRNWFEAVSLGWFAGNHPRLRLVGGPKMLGKDSEGNPILDLSKGSPLRLQRV</sequence>
<name>A0A8S1JEB4_9CHLO</name>
<evidence type="ECO:0000313" key="1">
    <source>
        <dbReference type="EMBL" id="CAD7702096.1"/>
    </source>
</evidence>
<gene>
    <name evidence="1" type="ORF">OSTQU699_LOCUS7453</name>
</gene>
<comment type="caution">
    <text evidence="1">The sequence shown here is derived from an EMBL/GenBank/DDBJ whole genome shotgun (WGS) entry which is preliminary data.</text>
</comment>
<dbReference type="AlphaFoldDB" id="A0A8S1JEB4"/>
<proteinExistence type="predicted"/>
<dbReference type="OrthoDB" id="10003348at2759"/>
<evidence type="ECO:0000313" key="2">
    <source>
        <dbReference type="Proteomes" id="UP000708148"/>
    </source>
</evidence>
<keyword evidence="2" id="KW-1185">Reference proteome</keyword>
<organism evidence="1 2">
    <name type="scientific">Ostreobium quekettii</name>
    <dbReference type="NCBI Taxonomy" id="121088"/>
    <lineage>
        <taxon>Eukaryota</taxon>
        <taxon>Viridiplantae</taxon>
        <taxon>Chlorophyta</taxon>
        <taxon>core chlorophytes</taxon>
        <taxon>Ulvophyceae</taxon>
        <taxon>TCBD clade</taxon>
        <taxon>Bryopsidales</taxon>
        <taxon>Ostreobineae</taxon>
        <taxon>Ostreobiaceae</taxon>
        <taxon>Ostreobium</taxon>
    </lineage>
</organism>